<dbReference type="InterPro" id="IPR000571">
    <property type="entry name" value="Znf_CCCH"/>
</dbReference>
<feature type="region of interest" description="Disordered" evidence="5">
    <location>
        <begin position="116"/>
        <end position="172"/>
    </location>
</feature>
<evidence type="ECO:0000256" key="5">
    <source>
        <dbReference type="SAM" id="MobiDB-lite"/>
    </source>
</evidence>
<feature type="compositionally biased region" description="Low complexity" evidence="5">
    <location>
        <begin position="35"/>
        <end position="48"/>
    </location>
</feature>
<keyword evidence="8" id="KW-1185">Reference proteome</keyword>
<keyword evidence="2 4" id="KW-0863">Zinc-finger</keyword>
<evidence type="ECO:0000256" key="3">
    <source>
        <dbReference type="ARBA" id="ARBA00022833"/>
    </source>
</evidence>
<dbReference type="Pfam" id="PF10453">
    <property type="entry name" value="NUFIP1"/>
    <property type="match status" value="1"/>
</dbReference>
<feature type="region of interest" description="Disordered" evidence="5">
    <location>
        <begin position="1"/>
        <end position="48"/>
    </location>
</feature>
<proteinExistence type="predicted"/>
<sequence length="461" mass="51490">MASNYGLPPPPPPPHSYAAPSQGQGTNGNGRPQVLPHSHSPAQQQHQLQMPSMMHFSNPQLSQHQTIHQLNPANSSPYPLYQYYQTSQLNYQYQQAQHYQQTPYYSQCSYSPYANYTALPPPPPPPPPPRSNTNQQICLNSTFKGPNKIDTQEHSRQSLALASPTKILSNDQPKKINDKMVKKYSGRGLKIITISGPGLRPQKFKICVGNHPDDIKQWIEERRRRFPRRDGSHRNNGEVVSAGCKRIRHEDDEGNVASKQSCVDDNEVVGATCNDESGGTSGLSSLLGGYDSSSSSEDGSTESKNKTTIDHAGLPLGDESAKTSIAVVEPSQSQSKRICKYYQRGKCHHGDSCKFLHNDSNDNSPNRRQKPKMLTQSDRDKARNRFEEELQMLGLATPGHGNRYSSGEKVITNTSLLHKLLQRDKERERRLTLQLLRYIVDCDYFRGGDTSESCCDSVGDE</sequence>
<feature type="region of interest" description="Disordered" evidence="5">
    <location>
        <begin position="357"/>
        <end position="379"/>
    </location>
</feature>
<dbReference type="GO" id="GO:0008270">
    <property type="term" value="F:zinc ion binding"/>
    <property type="evidence" value="ECO:0007669"/>
    <property type="project" value="UniProtKB-KW"/>
</dbReference>
<protein>
    <recommendedName>
        <fullName evidence="6">C3H1-type domain-containing protein</fullName>
    </recommendedName>
</protein>
<evidence type="ECO:0000256" key="4">
    <source>
        <dbReference type="PROSITE-ProRule" id="PRU00723"/>
    </source>
</evidence>
<keyword evidence="1 4" id="KW-0479">Metal-binding</keyword>
<dbReference type="Proteomes" id="UP001530293">
    <property type="component" value="Unassembled WGS sequence"/>
</dbReference>
<dbReference type="InterPro" id="IPR019496">
    <property type="entry name" value="NUFIP1_cons_dom"/>
</dbReference>
<keyword evidence="3 4" id="KW-0862">Zinc</keyword>
<organism evidence="7 8">
    <name type="scientific">Discostella pseudostelligera</name>
    <dbReference type="NCBI Taxonomy" id="259834"/>
    <lineage>
        <taxon>Eukaryota</taxon>
        <taxon>Sar</taxon>
        <taxon>Stramenopiles</taxon>
        <taxon>Ochrophyta</taxon>
        <taxon>Bacillariophyta</taxon>
        <taxon>Coscinodiscophyceae</taxon>
        <taxon>Thalassiosirophycidae</taxon>
        <taxon>Stephanodiscales</taxon>
        <taxon>Stephanodiscaceae</taxon>
        <taxon>Discostella</taxon>
    </lineage>
</organism>
<comment type="caution">
    <text evidence="7">The sequence shown here is derived from an EMBL/GenBank/DDBJ whole genome shotgun (WGS) entry which is preliminary data.</text>
</comment>
<dbReference type="AlphaFoldDB" id="A0ABD3N695"/>
<evidence type="ECO:0000313" key="8">
    <source>
        <dbReference type="Proteomes" id="UP001530293"/>
    </source>
</evidence>
<dbReference type="SUPFAM" id="SSF90229">
    <property type="entry name" value="CCCH zinc finger"/>
    <property type="match status" value="1"/>
</dbReference>
<feature type="domain" description="C3H1-type" evidence="6">
    <location>
        <begin position="333"/>
        <end position="360"/>
    </location>
</feature>
<feature type="region of interest" description="Disordered" evidence="5">
    <location>
        <begin position="273"/>
        <end position="320"/>
    </location>
</feature>
<feature type="compositionally biased region" description="Pro residues" evidence="5">
    <location>
        <begin position="119"/>
        <end position="130"/>
    </location>
</feature>
<feature type="zinc finger region" description="C3H1-type" evidence="4">
    <location>
        <begin position="333"/>
        <end position="360"/>
    </location>
</feature>
<feature type="compositionally biased region" description="Polar residues" evidence="5">
    <location>
        <begin position="131"/>
        <end position="144"/>
    </location>
</feature>
<name>A0ABD3N695_9STRA</name>
<dbReference type="EMBL" id="JALLBG020000022">
    <property type="protein sequence ID" value="KAL3771635.1"/>
    <property type="molecule type" value="Genomic_DNA"/>
</dbReference>
<dbReference type="SMART" id="SM00356">
    <property type="entry name" value="ZnF_C3H1"/>
    <property type="match status" value="1"/>
</dbReference>
<dbReference type="Pfam" id="PF00642">
    <property type="entry name" value="zf-CCCH"/>
    <property type="match status" value="1"/>
</dbReference>
<feature type="compositionally biased region" description="Low complexity" evidence="5">
    <location>
        <begin position="275"/>
        <end position="298"/>
    </location>
</feature>
<dbReference type="Gene3D" id="4.10.1000.10">
    <property type="entry name" value="Zinc finger, CCCH-type"/>
    <property type="match status" value="1"/>
</dbReference>
<gene>
    <name evidence="7" type="ORF">ACHAWU_007752</name>
</gene>
<evidence type="ECO:0000259" key="6">
    <source>
        <dbReference type="PROSITE" id="PS50103"/>
    </source>
</evidence>
<dbReference type="PROSITE" id="PS50103">
    <property type="entry name" value="ZF_C3H1"/>
    <property type="match status" value="1"/>
</dbReference>
<evidence type="ECO:0000256" key="1">
    <source>
        <dbReference type="ARBA" id="ARBA00022723"/>
    </source>
</evidence>
<evidence type="ECO:0000313" key="7">
    <source>
        <dbReference type="EMBL" id="KAL3771635.1"/>
    </source>
</evidence>
<dbReference type="InterPro" id="IPR036855">
    <property type="entry name" value="Znf_CCCH_sf"/>
</dbReference>
<reference evidence="7 8" key="1">
    <citation type="submission" date="2024-10" db="EMBL/GenBank/DDBJ databases">
        <title>Updated reference genomes for cyclostephanoid diatoms.</title>
        <authorList>
            <person name="Roberts W.R."/>
            <person name="Alverson A.J."/>
        </authorList>
    </citation>
    <scope>NUCLEOTIDE SEQUENCE [LARGE SCALE GENOMIC DNA]</scope>
    <source>
        <strain evidence="7 8">AJA232-27</strain>
    </source>
</reference>
<accession>A0ABD3N695</accession>
<evidence type="ECO:0000256" key="2">
    <source>
        <dbReference type="ARBA" id="ARBA00022771"/>
    </source>
</evidence>